<feature type="domain" description="D-isomer specific 2-hydroxyacid dehydrogenase NAD-binding" evidence="7">
    <location>
        <begin position="96"/>
        <end position="269"/>
    </location>
</feature>
<reference evidence="9" key="1">
    <citation type="journal article" date="2019" name="Int. J. Syst. Evol. Microbiol.">
        <title>The Global Catalogue of Microorganisms (GCM) 10K type strain sequencing project: providing services to taxonomists for standard genome sequencing and annotation.</title>
        <authorList>
            <consortium name="The Broad Institute Genomics Platform"/>
            <consortium name="The Broad Institute Genome Sequencing Center for Infectious Disease"/>
            <person name="Wu L."/>
            <person name="Ma J."/>
        </authorList>
    </citation>
    <scope>NUCLEOTIDE SEQUENCE [LARGE SCALE GENOMIC DNA]</scope>
    <source>
        <strain evidence="9">JCM 16949</strain>
    </source>
</reference>
<dbReference type="InterPro" id="IPR036291">
    <property type="entry name" value="NAD(P)-bd_dom_sf"/>
</dbReference>
<dbReference type="InterPro" id="IPR006140">
    <property type="entry name" value="D-isomer_DH_NAD-bd"/>
</dbReference>
<evidence type="ECO:0000256" key="5">
    <source>
        <dbReference type="RuleBase" id="RU003719"/>
    </source>
</evidence>
<keyword evidence="3 5" id="KW-0560">Oxidoreductase</keyword>
<dbReference type="InterPro" id="IPR029752">
    <property type="entry name" value="D-isomer_DH_CS1"/>
</dbReference>
<dbReference type="Pfam" id="PF00389">
    <property type="entry name" value="2-Hacid_dh"/>
    <property type="match status" value="1"/>
</dbReference>
<dbReference type="Pfam" id="PF02826">
    <property type="entry name" value="2-Hacid_dh_C"/>
    <property type="match status" value="1"/>
</dbReference>
<dbReference type="InterPro" id="IPR050857">
    <property type="entry name" value="D-2-hydroxyacid_DH"/>
</dbReference>
<dbReference type="PROSITE" id="PS00065">
    <property type="entry name" value="D_2_HYDROXYACID_DH_1"/>
    <property type="match status" value="1"/>
</dbReference>
<evidence type="ECO:0000256" key="3">
    <source>
        <dbReference type="ARBA" id="ARBA00023002"/>
    </source>
</evidence>
<dbReference type="PANTHER" id="PTHR42789">
    <property type="entry name" value="D-ISOMER SPECIFIC 2-HYDROXYACID DEHYDROGENASE FAMILY PROTEIN (AFU_ORTHOLOGUE AFUA_6G10090)"/>
    <property type="match status" value="1"/>
</dbReference>
<sequence>MERLLREAGFEVRFSSEVLRRGTEWTVHEHIPQTDALILGTEPLTASDLAAIDGLEIVARTGAGYDNVDIAAADVNGIAVCNTPGANRQSVVELTIGLLLNLARDLPANINATARAEWPQNSGSELSGSVLGILGVGAIGRSVAQSARALGMSVIGHDPWVGADDMAAVGVEAVTLDELLCRADYVSLHIALTEETRNLIDRSAFRRMKNSAFLVNTSRGGIVNERDLISALQDGEIAGAALDVIEREPVTSADPLLTAPNLLLTAHIAGATNQARQRSAEIAVQQIVDFFAGRVPAHQVNLSKVTE</sequence>
<comment type="caution">
    <text evidence="8">The sequence shown here is derived from an EMBL/GenBank/DDBJ whole genome shotgun (WGS) entry which is preliminary data.</text>
</comment>
<protein>
    <submittedName>
        <fullName evidence="8">Phosphoglycerate dehydrogenase</fullName>
    </submittedName>
</protein>
<organism evidence="8 9">
    <name type="scientific">Leifsonella bigeumensis</name>
    <dbReference type="NCBI Taxonomy" id="433643"/>
    <lineage>
        <taxon>Bacteria</taxon>
        <taxon>Bacillati</taxon>
        <taxon>Actinomycetota</taxon>
        <taxon>Actinomycetes</taxon>
        <taxon>Micrococcales</taxon>
        <taxon>Microbacteriaceae</taxon>
        <taxon>Leifsonella</taxon>
    </lineage>
</organism>
<feature type="domain" description="D-isomer specific 2-hydroxyacid dehydrogenase catalytic" evidence="6">
    <location>
        <begin position="4"/>
        <end position="301"/>
    </location>
</feature>
<evidence type="ECO:0000313" key="8">
    <source>
        <dbReference type="EMBL" id="GAA3739909.1"/>
    </source>
</evidence>
<evidence type="ECO:0000256" key="1">
    <source>
        <dbReference type="ARBA" id="ARBA00005854"/>
    </source>
</evidence>
<dbReference type="SUPFAM" id="SSF51735">
    <property type="entry name" value="NAD(P)-binding Rossmann-fold domains"/>
    <property type="match status" value="1"/>
</dbReference>
<dbReference type="PANTHER" id="PTHR42789:SF1">
    <property type="entry name" value="D-ISOMER SPECIFIC 2-HYDROXYACID DEHYDROGENASE FAMILY PROTEIN (AFU_ORTHOLOGUE AFUA_6G10090)"/>
    <property type="match status" value="1"/>
</dbReference>
<keyword evidence="9" id="KW-1185">Reference proteome</keyword>
<dbReference type="EMBL" id="BAABAE010000003">
    <property type="protein sequence ID" value="GAA3739909.1"/>
    <property type="molecule type" value="Genomic_DNA"/>
</dbReference>
<dbReference type="Gene3D" id="3.40.50.720">
    <property type="entry name" value="NAD(P)-binding Rossmann-like Domain"/>
    <property type="match status" value="2"/>
</dbReference>
<dbReference type="Proteomes" id="UP001501004">
    <property type="component" value="Unassembled WGS sequence"/>
</dbReference>
<keyword evidence="4" id="KW-0520">NAD</keyword>
<gene>
    <name evidence="8" type="ORF">GCM10022239_14420</name>
</gene>
<dbReference type="InterPro" id="IPR006139">
    <property type="entry name" value="D-isomer_2_OHA_DH_cat_dom"/>
</dbReference>
<evidence type="ECO:0000313" key="9">
    <source>
        <dbReference type="Proteomes" id="UP001501004"/>
    </source>
</evidence>
<name>A0ABP7FHQ3_9MICO</name>
<evidence type="ECO:0000256" key="4">
    <source>
        <dbReference type="ARBA" id="ARBA00023027"/>
    </source>
</evidence>
<accession>A0ABP7FHQ3</accession>
<comment type="similarity">
    <text evidence="1 5">Belongs to the D-isomer specific 2-hydroxyacid dehydrogenase family.</text>
</comment>
<dbReference type="PROSITE" id="PS00671">
    <property type="entry name" value="D_2_HYDROXYACID_DH_3"/>
    <property type="match status" value="1"/>
</dbReference>
<evidence type="ECO:0000256" key="2">
    <source>
        <dbReference type="ARBA" id="ARBA00022605"/>
    </source>
</evidence>
<keyword evidence="2" id="KW-0028">Amino-acid biosynthesis</keyword>
<evidence type="ECO:0000259" key="6">
    <source>
        <dbReference type="Pfam" id="PF00389"/>
    </source>
</evidence>
<proteinExistence type="inferred from homology"/>
<evidence type="ECO:0000259" key="7">
    <source>
        <dbReference type="Pfam" id="PF02826"/>
    </source>
</evidence>
<dbReference type="InterPro" id="IPR029753">
    <property type="entry name" value="D-isomer_DH_CS"/>
</dbReference>
<dbReference type="CDD" id="cd12172">
    <property type="entry name" value="PGDH_like_2"/>
    <property type="match status" value="1"/>
</dbReference>
<dbReference type="SUPFAM" id="SSF52283">
    <property type="entry name" value="Formate/glycerate dehydrogenase catalytic domain-like"/>
    <property type="match status" value="1"/>
</dbReference>